<keyword evidence="4" id="KW-1185">Reference proteome</keyword>
<evidence type="ECO:0008006" key="5">
    <source>
        <dbReference type="Google" id="ProtNLM"/>
    </source>
</evidence>
<feature type="signal peptide" evidence="2">
    <location>
        <begin position="1"/>
        <end position="18"/>
    </location>
</feature>
<evidence type="ECO:0000313" key="4">
    <source>
        <dbReference type="Proteomes" id="UP000693946"/>
    </source>
</evidence>
<sequence>MHVFSSWHALCVLGFAVACLCMNGIQYEDYPYNYDNEISEDQQEGDSASTPCPAVDFSRWDKLFIALEDSHMRQNMLLESLEQCRGGMVSVKSQVERLARGTCQQCVPGIEAACKAKAEQASLKLQRGLVELAQGEVERERRLNATLHMLLHSSHEENSRLKRLEKGLSHRVPVSSGPADGRMRYQPTARPAGLSPPFGLGTRPPSSSGPKEPEVTSPLDMATMEKALVAIATELQRVHLQLSRVIEQAGTSWKDSGDS</sequence>
<dbReference type="InterPro" id="IPR042837">
    <property type="entry name" value="PTX3"/>
</dbReference>
<comment type="caution">
    <text evidence="3">The sequence shown here is derived from an EMBL/GenBank/DDBJ whole genome shotgun (WGS) entry which is preliminary data.</text>
</comment>
<keyword evidence="2" id="KW-0732">Signal</keyword>
<organism evidence="3 4">
    <name type="scientific">Solea senegalensis</name>
    <name type="common">Senegalese sole</name>
    <dbReference type="NCBI Taxonomy" id="28829"/>
    <lineage>
        <taxon>Eukaryota</taxon>
        <taxon>Metazoa</taxon>
        <taxon>Chordata</taxon>
        <taxon>Craniata</taxon>
        <taxon>Vertebrata</taxon>
        <taxon>Euteleostomi</taxon>
        <taxon>Actinopterygii</taxon>
        <taxon>Neopterygii</taxon>
        <taxon>Teleostei</taxon>
        <taxon>Neoteleostei</taxon>
        <taxon>Acanthomorphata</taxon>
        <taxon>Carangaria</taxon>
        <taxon>Pleuronectiformes</taxon>
        <taxon>Pleuronectoidei</taxon>
        <taxon>Soleidae</taxon>
        <taxon>Solea</taxon>
    </lineage>
</organism>
<evidence type="ECO:0000256" key="1">
    <source>
        <dbReference type="SAM" id="MobiDB-lite"/>
    </source>
</evidence>
<name>A0AAV6RWL5_SOLSE</name>
<dbReference type="PANTHER" id="PTHR46943:SF1">
    <property type="entry name" value="PENTRAXIN-RELATED PROTEIN PTX3"/>
    <property type="match status" value="1"/>
</dbReference>
<dbReference type="AlphaFoldDB" id="A0AAV6RWL5"/>
<dbReference type="Proteomes" id="UP000693946">
    <property type="component" value="Linkage Group LG16"/>
</dbReference>
<dbReference type="GO" id="GO:0045087">
    <property type="term" value="P:innate immune response"/>
    <property type="evidence" value="ECO:0007669"/>
    <property type="project" value="TreeGrafter"/>
</dbReference>
<feature type="region of interest" description="Disordered" evidence="1">
    <location>
        <begin position="163"/>
        <end position="216"/>
    </location>
</feature>
<accession>A0AAV6RWL5</accession>
<gene>
    <name evidence="3" type="ORF">JOB18_004362</name>
</gene>
<evidence type="ECO:0000256" key="2">
    <source>
        <dbReference type="SAM" id="SignalP"/>
    </source>
</evidence>
<protein>
    <recommendedName>
        <fullName evidence="5">Pentraxin 3, long b</fullName>
    </recommendedName>
</protein>
<dbReference type="GO" id="GO:0001849">
    <property type="term" value="F:complement component C1q complex binding"/>
    <property type="evidence" value="ECO:0007669"/>
    <property type="project" value="TreeGrafter"/>
</dbReference>
<dbReference type="PANTHER" id="PTHR46943">
    <property type="entry name" value="PENTRAXIN-RELATED PROTEIN PTX3"/>
    <property type="match status" value="1"/>
</dbReference>
<dbReference type="GO" id="GO:0005615">
    <property type="term" value="C:extracellular space"/>
    <property type="evidence" value="ECO:0007669"/>
    <property type="project" value="TreeGrafter"/>
</dbReference>
<evidence type="ECO:0000313" key="3">
    <source>
        <dbReference type="EMBL" id="KAG7509771.1"/>
    </source>
</evidence>
<feature type="chain" id="PRO_5043394989" description="Pentraxin 3, long b" evidence="2">
    <location>
        <begin position="19"/>
        <end position="259"/>
    </location>
</feature>
<proteinExistence type="predicted"/>
<dbReference type="EMBL" id="JAGKHQ010000008">
    <property type="protein sequence ID" value="KAG7509771.1"/>
    <property type="molecule type" value="Genomic_DNA"/>
</dbReference>
<reference evidence="3 4" key="1">
    <citation type="journal article" date="2021" name="Sci. Rep.">
        <title>Chromosome anchoring in Senegalese sole (Solea senegalensis) reveals sex-associated markers and genome rearrangements in flatfish.</title>
        <authorList>
            <person name="Guerrero-Cozar I."/>
            <person name="Gomez-Garrido J."/>
            <person name="Berbel C."/>
            <person name="Martinez-Blanch J.F."/>
            <person name="Alioto T."/>
            <person name="Claros M.G."/>
            <person name="Gagnaire P.A."/>
            <person name="Manchado M."/>
        </authorList>
    </citation>
    <scope>NUCLEOTIDE SEQUENCE [LARGE SCALE GENOMIC DNA]</scope>
    <source>
        <strain evidence="3">Sse05_10M</strain>
    </source>
</reference>